<dbReference type="SMART" id="SM01034">
    <property type="entry name" value="BLUF"/>
    <property type="match status" value="1"/>
</dbReference>
<dbReference type="SUPFAM" id="SSF54975">
    <property type="entry name" value="Acylphosphatase/BLUF domain-like"/>
    <property type="match status" value="1"/>
</dbReference>
<evidence type="ECO:0000259" key="1">
    <source>
        <dbReference type="PROSITE" id="PS50925"/>
    </source>
</evidence>
<proteinExistence type="predicted"/>
<keyword evidence="3" id="KW-1185">Reference proteome</keyword>
<organism evidence="2 3">
    <name type="scientific">Gillisia lutea</name>
    <dbReference type="NCBI Taxonomy" id="2909668"/>
    <lineage>
        <taxon>Bacteria</taxon>
        <taxon>Pseudomonadati</taxon>
        <taxon>Bacteroidota</taxon>
        <taxon>Flavobacteriia</taxon>
        <taxon>Flavobacteriales</taxon>
        <taxon>Flavobacteriaceae</taxon>
        <taxon>Gillisia</taxon>
    </lineage>
</organism>
<sequence length="136" mass="16152">MRFAISYVSTVDRELNEKEIIEVLDWSKNWNNSHNITGLLLYSEGNFFQVIEGEKEDIKSLFERIKQDSRHHNIIKIFEREIHKEAFDGYISDFISENTQYKRKTVENYINHIKVLDESTQKAVINILGHFIDNNC</sequence>
<accession>A0ABS9ELM7</accession>
<comment type="caution">
    <text evidence="2">The sequence shown here is derived from an EMBL/GenBank/DDBJ whole genome shotgun (WGS) entry which is preliminary data.</text>
</comment>
<protein>
    <submittedName>
        <fullName evidence="2">BLUF domain-containing protein</fullName>
    </submittedName>
</protein>
<dbReference type="Pfam" id="PF04940">
    <property type="entry name" value="BLUF"/>
    <property type="match status" value="1"/>
</dbReference>
<dbReference type="EMBL" id="JAKGTH010000010">
    <property type="protein sequence ID" value="MCF4102361.1"/>
    <property type="molecule type" value="Genomic_DNA"/>
</dbReference>
<dbReference type="Gene3D" id="3.30.70.100">
    <property type="match status" value="1"/>
</dbReference>
<evidence type="ECO:0000313" key="3">
    <source>
        <dbReference type="Proteomes" id="UP001179363"/>
    </source>
</evidence>
<reference evidence="2" key="1">
    <citation type="submission" date="2022-01" db="EMBL/GenBank/DDBJ databases">
        <title>Gillisia lutea sp. nov., isolated from marine plastic residues from the Malvarosa beach (Valencia, Spain).</title>
        <authorList>
            <person name="Vidal-Verdu A."/>
            <person name="Molina-Menor E."/>
            <person name="Satari L."/>
            <person name="Pascual J."/>
            <person name="Pereto J."/>
            <person name="Porcar M."/>
        </authorList>
    </citation>
    <scope>NUCLEOTIDE SEQUENCE</scope>
    <source>
        <strain evidence="2">M10.2A</strain>
    </source>
</reference>
<dbReference type="PROSITE" id="PS50925">
    <property type="entry name" value="BLUF"/>
    <property type="match status" value="1"/>
</dbReference>
<dbReference type="InterPro" id="IPR007024">
    <property type="entry name" value="BLUF_domain"/>
</dbReference>
<evidence type="ECO:0000313" key="2">
    <source>
        <dbReference type="EMBL" id="MCF4102361.1"/>
    </source>
</evidence>
<gene>
    <name evidence="2" type="ORF">L1I30_11845</name>
</gene>
<dbReference type="InterPro" id="IPR036046">
    <property type="entry name" value="Acylphosphatase-like_dom_sf"/>
</dbReference>
<feature type="domain" description="BLUF" evidence="1">
    <location>
        <begin position="2"/>
        <end position="93"/>
    </location>
</feature>
<dbReference type="Proteomes" id="UP001179363">
    <property type="component" value="Unassembled WGS sequence"/>
</dbReference>
<name>A0ABS9ELM7_9FLAO</name>
<dbReference type="RefSeq" id="WP_236134506.1">
    <property type="nucleotide sequence ID" value="NZ_JAKGTH010000010.1"/>
</dbReference>